<evidence type="ECO:0000256" key="4">
    <source>
        <dbReference type="ARBA" id="ARBA00006846"/>
    </source>
</evidence>
<protein>
    <recommendedName>
        <fullName evidence="11">Histone H2B</fullName>
    </recommendedName>
</protein>
<comment type="similarity">
    <text evidence="4 11">Belongs to the histone H2B family.</text>
</comment>
<reference evidence="14" key="1">
    <citation type="submission" date="2023-06" db="EMBL/GenBank/DDBJ databases">
        <title>Survivors Of The Sea: Transcriptome response of Skeletonema marinoi to long-term dormancy.</title>
        <authorList>
            <person name="Pinder M.I.M."/>
            <person name="Kourtchenko O."/>
            <person name="Robertson E.K."/>
            <person name="Larsson T."/>
            <person name="Maumus F."/>
            <person name="Osuna-Cruz C.M."/>
            <person name="Vancaester E."/>
            <person name="Stenow R."/>
            <person name="Vandepoele K."/>
            <person name="Ploug H."/>
            <person name="Bruchert V."/>
            <person name="Godhe A."/>
            <person name="Topel M."/>
        </authorList>
    </citation>
    <scope>NUCLEOTIDE SEQUENCE</scope>
    <source>
        <strain evidence="14">R05AC</strain>
    </source>
</reference>
<evidence type="ECO:0000256" key="11">
    <source>
        <dbReference type="RuleBase" id="RU000451"/>
    </source>
</evidence>
<gene>
    <name evidence="14" type="ORF">QTG54_007947</name>
</gene>
<dbReference type="PRINTS" id="PR00621">
    <property type="entry name" value="HISTONEH2B"/>
</dbReference>
<evidence type="ECO:0000256" key="10">
    <source>
        <dbReference type="ARBA" id="ARBA00023269"/>
    </source>
</evidence>
<accession>A0AAD8Y9E9</accession>
<keyword evidence="6" id="KW-1017">Isopeptide bond</keyword>
<evidence type="ECO:0000256" key="6">
    <source>
        <dbReference type="ARBA" id="ARBA00022499"/>
    </source>
</evidence>
<keyword evidence="7" id="KW-0832">Ubl conjugation</keyword>
<evidence type="ECO:0000256" key="7">
    <source>
        <dbReference type="ARBA" id="ARBA00022843"/>
    </source>
</evidence>
<name>A0AAD8Y9E9_9STRA</name>
<evidence type="ECO:0000256" key="12">
    <source>
        <dbReference type="SAM" id="MobiDB-lite"/>
    </source>
</evidence>
<dbReference type="GO" id="GO:0046982">
    <property type="term" value="F:protein heterodimerization activity"/>
    <property type="evidence" value="ECO:0007669"/>
    <property type="project" value="InterPro"/>
</dbReference>
<comment type="subunit">
    <text evidence="11">The nucleosome is a histone octamer containing two molecules each of H2A, H2B, H3 and H4 assembled in one H3-H4 heterotetramer and two H2A-H2B heterodimers. The octamer wraps approximately 147 bp of DNA.</text>
</comment>
<dbReference type="InterPro" id="IPR055333">
    <property type="entry name" value="HISTONE_H2B_site"/>
</dbReference>
<keyword evidence="8 11" id="KW-0238">DNA-binding</keyword>
<dbReference type="Proteomes" id="UP001224775">
    <property type="component" value="Unassembled WGS sequence"/>
</dbReference>
<organism evidence="14 15">
    <name type="scientific">Skeletonema marinoi</name>
    <dbReference type="NCBI Taxonomy" id="267567"/>
    <lineage>
        <taxon>Eukaryota</taxon>
        <taxon>Sar</taxon>
        <taxon>Stramenopiles</taxon>
        <taxon>Ochrophyta</taxon>
        <taxon>Bacillariophyta</taxon>
        <taxon>Coscinodiscophyceae</taxon>
        <taxon>Thalassiosirophycidae</taxon>
        <taxon>Thalassiosirales</taxon>
        <taxon>Skeletonemataceae</taxon>
        <taxon>Skeletonema</taxon>
        <taxon>Skeletonema marinoi-dohrnii complex</taxon>
    </lineage>
</organism>
<dbReference type="GO" id="GO:0030527">
    <property type="term" value="F:structural constituent of chromatin"/>
    <property type="evidence" value="ECO:0007669"/>
    <property type="project" value="InterPro"/>
</dbReference>
<dbReference type="SUPFAM" id="SSF47113">
    <property type="entry name" value="Histone-fold"/>
    <property type="match status" value="1"/>
</dbReference>
<comment type="caution">
    <text evidence="14">The sequence shown here is derived from an EMBL/GenBank/DDBJ whole genome shotgun (WGS) entry which is preliminary data.</text>
</comment>
<evidence type="ECO:0000256" key="9">
    <source>
        <dbReference type="ARBA" id="ARBA00023242"/>
    </source>
</evidence>
<dbReference type="GO" id="GO:0003677">
    <property type="term" value="F:DNA binding"/>
    <property type="evidence" value="ECO:0007669"/>
    <property type="project" value="UniProtKB-KW"/>
</dbReference>
<evidence type="ECO:0000256" key="8">
    <source>
        <dbReference type="ARBA" id="ARBA00023125"/>
    </source>
</evidence>
<dbReference type="SMART" id="SM00427">
    <property type="entry name" value="H2B"/>
    <property type="match status" value="1"/>
</dbReference>
<evidence type="ECO:0000313" key="14">
    <source>
        <dbReference type="EMBL" id="KAK1741469.1"/>
    </source>
</evidence>
<dbReference type="AlphaFoldDB" id="A0AAD8Y9E9"/>
<evidence type="ECO:0000313" key="15">
    <source>
        <dbReference type="Proteomes" id="UP001224775"/>
    </source>
</evidence>
<dbReference type="InterPro" id="IPR009072">
    <property type="entry name" value="Histone-fold"/>
</dbReference>
<dbReference type="CDD" id="cd22910">
    <property type="entry name" value="HFD_H2B"/>
    <property type="match status" value="1"/>
</dbReference>
<dbReference type="GO" id="GO:0000786">
    <property type="term" value="C:nucleosome"/>
    <property type="evidence" value="ECO:0007669"/>
    <property type="project" value="UniProtKB-KW"/>
</dbReference>
<dbReference type="GO" id="GO:0005634">
    <property type="term" value="C:nucleus"/>
    <property type="evidence" value="ECO:0007669"/>
    <property type="project" value="UniProtKB-SubCell"/>
</dbReference>
<dbReference type="FunFam" id="1.10.20.10:FF:000014">
    <property type="entry name" value="Histone H2B"/>
    <property type="match status" value="1"/>
</dbReference>
<evidence type="ECO:0000256" key="2">
    <source>
        <dbReference type="ARBA" id="ARBA00004123"/>
    </source>
</evidence>
<dbReference type="PANTHER" id="PTHR23428">
    <property type="entry name" value="HISTONE H2B"/>
    <property type="match status" value="1"/>
</dbReference>
<evidence type="ECO:0000256" key="3">
    <source>
        <dbReference type="ARBA" id="ARBA00004286"/>
    </source>
</evidence>
<feature type="domain" description="Core Histone H2A/H2B/H3" evidence="13">
    <location>
        <begin position="119"/>
        <end position="200"/>
    </location>
</feature>
<keyword evidence="10 11" id="KW-0544">Nucleosome core</keyword>
<evidence type="ECO:0000256" key="1">
    <source>
        <dbReference type="ARBA" id="ARBA00002001"/>
    </source>
</evidence>
<sequence>MDVRKDTSRGNGNSSKQLVQLLIVLDGKGDVTGHNTSLLVVTGGIASKLEDLGTEVLEDGGEVDGGSGSHTGGVLALTEVTADTTDGELQSSLGGGAALLLISNMAKTPSKKAPSKAVKKASTEGTKKRSKKRVESYSTYIYKVLKQVHPDTGISKKGMSIMNSFINDIFERIAGEAGKLATYNKKATLSSREIQTAVRLMLPGELAKHAVSEGTKAVTKFSSA</sequence>
<comment type="subcellular location">
    <subcellularLocation>
        <location evidence="3">Chromosome</location>
    </subcellularLocation>
    <subcellularLocation>
        <location evidence="2 11">Nucleus</location>
    </subcellularLocation>
</comment>
<dbReference type="PROSITE" id="PS00357">
    <property type="entry name" value="HISTONE_H2B"/>
    <property type="match status" value="1"/>
</dbReference>
<dbReference type="EMBL" id="JATAAI010000013">
    <property type="protein sequence ID" value="KAK1741469.1"/>
    <property type="molecule type" value="Genomic_DNA"/>
</dbReference>
<evidence type="ECO:0000259" key="13">
    <source>
        <dbReference type="Pfam" id="PF00125"/>
    </source>
</evidence>
<keyword evidence="5 11" id="KW-0158">Chromosome</keyword>
<proteinExistence type="inferred from homology"/>
<feature type="region of interest" description="Disordered" evidence="12">
    <location>
        <begin position="111"/>
        <end position="130"/>
    </location>
</feature>
<dbReference type="Gene3D" id="1.10.20.10">
    <property type="entry name" value="Histone, subunit A"/>
    <property type="match status" value="1"/>
</dbReference>
<dbReference type="InterPro" id="IPR000558">
    <property type="entry name" value="Histone_H2B"/>
</dbReference>
<comment type="function">
    <text evidence="1">Core component of nucleosome. Nucleosomes wrap and compact DNA into chromatin, limiting DNA accessibility to the cellular machineries which require DNA as a template. Histones thereby play a central role in transcription regulation, DNA repair, DNA replication and chromosomal stability. DNA accessibility is regulated via a complex set of post-translational modifications of histones, also called histone code, and nucleosome remodeling.</text>
</comment>
<keyword evidence="15" id="KW-1185">Reference proteome</keyword>
<dbReference type="Pfam" id="PF00125">
    <property type="entry name" value="Histone"/>
    <property type="match status" value="1"/>
</dbReference>
<dbReference type="InterPro" id="IPR007125">
    <property type="entry name" value="H2A/H2B/H3"/>
</dbReference>
<evidence type="ECO:0000256" key="5">
    <source>
        <dbReference type="ARBA" id="ARBA00022454"/>
    </source>
</evidence>
<keyword evidence="9 11" id="KW-0539">Nucleus</keyword>